<dbReference type="Pfam" id="PF04140">
    <property type="entry name" value="ICMT"/>
    <property type="match status" value="1"/>
</dbReference>
<evidence type="ECO:0000313" key="9">
    <source>
        <dbReference type="Proteomes" id="UP000518315"/>
    </source>
</evidence>
<dbReference type="RefSeq" id="WP_125843790.1">
    <property type="nucleotide sequence ID" value="NZ_JACHXH010000004.1"/>
</dbReference>
<feature type="transmembrane region" description="Helical" evidence="5">
    <location>
        <begin position="42"/>
        <end position="61"/>
    </location>
</feature>
<dbReference type="GO" id="GO:0004671">
    <property type="term" value="F:protein C-terminal S-isoprenylcysteine carboxyl O-methyltransferase activity"/>
    <property type="evidence" value="ECO:0007669"/>
    <property type="project" value="InterPro"/>
</dbReference>
<dbReference type="GO" id="GO:0032259">
    <property type="term" value="P:methylation"/>
    <property type="evidence" value="ECO:0007669"/>
    <property type="project" value="UniProtKB-KW"/>
</dbReference>
<keyword evidence="9" id="KW-1185">Reference proteome</keyword>
<dbReference type="OrthoDB" id="7203053at2"/>
<comment type="subcellular location">
    <subcellularLocation>
        <location evidence="1">Membrane</location>
        <topology evidence="1">Multi-pass membrane protein</topology>
    </subcellularLocation>
</comment>
<evidence type="ECO:0000256" key="3">
    <source>
        <dbReference type="ARBA" id="ARBA00022989"/>
    </source>
</evidence>
<feature type="transmembrane region" description="Helical" evidence="5">
    <location>
        <begin position="68"/>
        <end position="86"/>
    </location>
</feature>
<keyword evidence="2 5" id="KW-0812">Transmembrane</keyword>
<dbReference type="Proteomes" id="UP000518315">
    <property type="component" value="Unassembled WGS sequence"/>
</dbReference>
<dbReference type="EMBL" id="RJJT01000004">
    <property type="protein sequence ID" value="RSB81607.1"/>
    <property type="molecule type" value="Genomic_DNA"/>
</dbReference>
<proteinExistence type="predicted"/>
<dbReference type="InterPro" id="IPR007269">
    <property type="entry name" value="ICMT_MeTrfase"/>
</dbReference>
<evidence type="ECO:0000313" key="6">
    <source>
        <dbReference type="EMBL" id="MBB3133593.1"/>
    </source>
</evidence>
<reference evidence="6 9" key="2">
    <citation type="submission" date="2020-08" db="EMBL/GenBank/DDBJ databases">
        <title>Genomic Encyclopedia of Type Strains, Phase III (KMG-III): the genomes of soil and plant-associated and newly described type strains.</title>
        <authorList>
            <person name="Whitman W."/>
        </authorList>
    </citation>
    <scope>NUCLEOTIDE SEQUENCE [LARGE SCALE GENOMIC DNA]</scope>
    <source>
        <strain evidence="6 9">CECT 4113</strain>
    </source>
</reference>
<sequence length="167" mass="18626">MMWPSIALLSFVTLQRLGELMLARRNTAALLARGAREVAPEHYPLMVALHAGWIIGLWLLAPGRAVELFWFVAFMGLQALRLWVLATLKDRWTTRIIILPGAPLVRSGPYRLLRHPNYVIVIGEIAALPLAFGLPLYAVVFSLLNACVLYIRVKAENAALESAMILK</sequence>
<organism evidence="7 8">
    <name type="scientific">Rhizobium pisi</name>
    <dbReference type="NCBI Taxonomy" id="574561"/>
    <lineage>
        <taxon>Bacteria</taxon>
        <taxon>Pseudomonadati</taxon>
        <taxon>Pseudomonadota</taxon>
        <taxon>Alphaproteobacteria</taxon>
        <taxon>Hyphomicrobiales</taxon>
        <taxon>Rhizobiaceae</taxon>
        <taxon>Rhizobium/Agrobacterium group</taxon>
        <taxon>Rhizobium</taxon>
    </lineage>
</organism>
<dbReference type="Proteomes" id="UP000277279">
    <property type="component" value="Unassembled WGS sequence"/>
</dbReference>
<dbReference type="EMBL" id="JACHXH010000004">
    <property type="protein sequence ID" value="MBB3133593.1"/>
    <property type="molecule type" value="Genomic_DNA"/>
</dbReference>
<accession>A0A3R9BS29</accession>
<keyword evidence="3 5" id="KW-1133">Transmembrane helix</keyword>
<dbReference type="GO" id="GO:0016020">
    <property type="term" value="C:membrane"/>
    <property type="evidence" value="ECO:0007669"/>
    <property type="project" value="UniProtKB-SubCell"/>
</dbReference>
<evidence type="ECO:0000256" key="5">
    <source>
        <dbReference type="SAM" id="Phobius"/>
    </source>
</evidence>
<protein>
    <submittedName>
        <fullName evidence="6">Methyltransferase</fullName>
    </submittedName>
</protein>
<keyword evidence="6" id="KW-0808">Transferase</keyword>
<evidence type="ECO:0000256" key="2">
    <source>
        <dbReference type="ARBA" id="ARBA00022692"/>
    </source>
</evidence>
<reference evidence="7 8" key="1">
    <citation type="submission" date="2018-11" db="EMBL/GenBank/DDBJ databases">
        <authorList>
            <person name="Huo Y."/>
        </authorList>
    </citation>
    <scope>NUCLEOTIDE SEQUENCE [LARGE SCALE GENOMIC DNA]</scope>
    <source>
        <strain evidence="7 8">DSM 30132</strain>
    </source>
</reference>
<evidence type="ECO:0000313" key="7">
    <source>
        <dbReference type="EMBL" id="RSB81607.1"/>
    </source>
</evidence>
<keyword evidence="4 5" id="KW-0472">Membrane</keyword>
<dbReference type="Gene3D" id="1.20.120.1630">
    <property type="match status" value="1"/>
</dbReference>
<gene>
    <name evidence="7" type="ORF">EFD55_06485</name>
    <name evidence="6" type="ORF">FHS26_001306</name>
</gene>
<name>A0A3R9BS29_9HYPH</name>
<keyword evidence="6" id="KW-0489">Methyltransferase</keyword>
<feature type="transmembrane region" description="Helical" evidence="5">
    <location>
        <begin position="118"/>
        <end position="144"/>
    </location>
</feature>
<evidence type="ECO:0000313" key="8">
    <source>
        <dbReference type="Proteomes" id="UP000277279"/>
    </source>
</evidence>
<evidence type="ECO:0000256" key="1">
    <source>
        <dbReference type="ARBA" id="ARBA00004141"/>
    </source>
</evidence>
<comment type="caution">
    <text evidence="7">The sequence shown here is derived from an EMBL/GenBank/DDBJ whole genome shotgun (WGS) entry which is preliminary data.</text>
</comment>
<dbReference type="AlphaFoldDB" id="A0A3R9BS29"/>
<evidence type="ECO:0000256" key="4">
    <source>
        <dbReference type="ARBA" id="ARBA00023136"/>
    </source>
</evidence>